<comment type="caution">
    <text evidence="1">The sequence shown here is derived from an EMBL/GenBank/DDBJ whole genome shotgun (WGS) entry which is preliminary data.</text>
</comment>
<protein>
    <submittedName>
        <fullName evidence="1">Uncharacterized protein</fullName>
    </submittedName>
</protein>
<dbReference type="AlphaFoldDB" id="A0A540M1R5"/>
<evidence type="ECO:0000313" key="1">
    <source>
        <dbReference type="EMBL" id="TQD92683.1"/>
    </source>
</evidence>
<evidence type="ECO:0000313" key="2">
    <source>
        <dbReference type="Proteomes" id="UP000315295"/>
    </source>
</evidence>
<organism evidence="1 2">
    <name type="scientific">Malus baccata</name>
    <name type="common">Siberian crab apple</name>
    <name type="synonym">Pyrus baccata</name>
    <dbReference type="NCBI Taxonomy" id="106549"/>
    <lineage>
        <taxon>Eukaryota</taxon>
        <taxon>Viridiplantae</taxon>
        <taxon>Streptophyta</taxon>
        <taxon>Embryophyta</taxon>
        <taxon>Tracheophyta</taxon>
        <taxon>Spermatophyta</taxon>
        <taxon>Magnoliopsida</taxon>
        <taxon>eudicotyledons</taxon>
        <taxon>Gunneridae</taxon>
        <taxon>Pentapetalae</taxon>
        <taxon>rosids</taxon>
        <taxon>fabids</taxon>
        <taxon>Rosales</taxon>
        <taxon>Rosaceae</taxon>
        <taxon>Amygdaloideae</taxon>
        <taxon>Maleae</taxon>
        <taxon>Malus</taxon>
    </lineage>
</organism>
<proteinExistence type="predicted"/>
<name>A0A540M1R5_MALBA</name>
<dbReference type="Proteomes" id="UP000315295">
    <property type="component" value="Unassembled WGS sequence"/>
</dbReference>
<dbReference type="EMBL" id="VIEB01000388">
    <property type="protein sequence ID" value="TQD92683.1"/>
    <property type="molecule type" value="Genomic_DNA"/>
</dbReference>
<reference evidence="1 2" key="1">
    <citation type="journal article" date="2019" name="G3 (Bethesda)">
        <title>Sequencing of a Wild Apple (Malus baccata) Genome Unravels the Differences Between Cultivated and Wild Apple Species Regarding Disease Resistance and Cold Tolerance.</title>
        <authorList>
            <person name="Chen X."/>
        </authorList>
    </citation>
    <scope>NUCLEOTIDE SEQUENCE [LARGE SCALE GENOMIC DNA]</scope>
    <source>
        <strain evidence="2">cv. Shandingzi</strain>
        <tissue evidence="1">Leaves</tissue>
    </source>
</reference>
<sequence length="82" mass="9760">MKITKQCLSLSTRNWVCGFLRNQGRFKPPMLESEPQDEGEVIHGPILVQSDEELADFHRKTAKWWWSPSMLLYIEDERLKKR</sequence>
<gene>
    <name evidence="1" type="ORF">C1H46_021676</name>
</gene>
<accession>A0A540M1R5</accession>
<keyword evidence="2" id="KW-1185">Reference proteome</keyword>